<evidence type="ECO:0000313" key="7">
    <source>
        <dbReference type="EMBL" id="EGK72790.1"/>
    </source>
</evidence>
<dbReference type="RefSeq" id="WP_008058711.1">
    <property type="nucleotide sequence ID" value="NZ_AFHG01000030.1"/>
</dbReference>
<feature type="region of interest" description="Disordered" evidence="6">
    <location>
        <begin position="155"/>
        <end position="184"/>
    </location>
</feature>
<evidence type="ECO:0000256" key="1">
    <source>
        <dbReference type="ARBA" id="ARBA00002868"/>
    </source>
</evidence>
<dbReference type="OrthoDB" id="5297600at2"/>
<evidence type="ECO:0000256" key="6">
    <source>
        <dbReference type="SAM" id="MobiDB-lite"/>
    </source>
</evidence>
<evidence type="ECO:0000256" key="4">
    <source>
        <dbReference type="ARBA" id="ARBA00022517"/>
    </source>
</evidence>
<comment type="function">
    <text evidence="1">Plays a role in synthesis, processing and/or stability of 23S rRNA.</text>
</comment>
<reference evidence="7 8" key="1">
    <citation type="journal article" date="2011" name="J. Bacteriol.">
        <title>Genome sequence of Methyloversatilis universalis FAM5T, a methylotrophic representative of the order Rhodocyclales.</title>
        <authorList>
            <person name="Kittichotirat W."/>
            <person name="Good N.M."/>
            <person name="Hall R."/>
            <person name="Bringel F."/>
            <person name="Lajus A."/>
            <person name="Medigue C."/>
            <person name="Smalley N.E."/>
            <person name="Beck D."/>
            <person name="Bumgarner R."/>
            <person name="Vuilleumier S."/>
            <person name="Kalyuzhnaya M.G."/>
        </authorList>
    </citation>
    <scope>NUCLEOTIDE SEQUENCE [LARGE SCALE GENOMIC DNA]</scope>
    <source>
        <strain evidence="8">ATCC BAA-1314 / JCM 13912 / FAM5</strain>
    </source>
</reference>
<sequence>MAEQTGNTLSGDELQVRIDAQQFARAGTTLSGEVRLAAFERLASECGAEGAGERSLRWALHGSVDAEGACWLSLEVSADVPMQCQRCLGDVLVEARGASRFRLVVAGEEWGDEDLEDDSFEALEIDGPLDLHALVEDEVLLALPTVPAHAQCDMPDVAGKAGEPAGATEKRPSPFAVLEQLKRN</sequence>
<dbReference type="PANTHER" id="PTHR38099:SF1">
    <property type="entry name" value="LARGE RIBOSOMAL RNA SUBUNIT ACCUMULATION PROTEIN YCED"/>
    <property type="match status" value="1"/>
</dbReference>
<accession>F5R8Q0</accession>
<organism evidence="7 8">
    <name type="scientific">Methyloversatilis universalis (strain ATCC BAA-1314 / DSM 25237 / JCM 13912 / CCUG 52030 / FAM5)</name>
    <dbReference type="NCBI Taxonomy" id="1000565"/>
    <lineage>
        <taxon>Bacteria</taxon>
        <taxon>Pseudomonadati</taxon>
        <taxon>Pseudomonadota</taxon>
        <taxon>Betaproteobacteria</taxon>
        <taxon>Nitrosomonadales</taxon>
        <taxon>Sterolibacteriaceae</taxon>
        <taxon>Methyloversatilis</taxon>
    </lineage>
</organism>
<evidence type="ECO:0000256" key="3">
    <source>
        <dbReference type="ARBA" id="ARBA00015716"/>
    </source>
</evidence>
<proteinExistence type="inferred from homology"/>
<protein>
    <recommendedName>
        <fullName evidence="3">Large ribosomal RNA subunit accumulation protein YceD</fullName>
    </recommendedName>
    <alternativeName>
        <fullName evidence="5">23S rRNA accumulation protein YceD</fullName>
    </alternativeName>
</protein>
<dbReference type="GO" id="GO:0042254">
    <property type="term" value="P:ribosome biogenesis"/>
    <property type="evidence" value="ECO:0007669"/>
    <property type="project" value="UniProtKB-KW"/>
</dbReference>
<dbReference type="InterPro" id="IPR039255">
    <property type="entry name" value="YceD_bac"/>
</dbReference>
<dbReference type="PANTHER" id="PTHR38099">
    <property type="entry name" value="LARGE RIBOSOMAL RNA SUBUNIT ACCUMULATION PROTEIN YCED"/>
    <property type="match status" value="1"/>
</dbReference>
<evidence type="ECO:0000256" key="2">
    <source>
        <dbReference type="ARBA" id="ARBA00010740"/>
    </source>
</evidence>
<gene>
    <name evidence="7" type="ORF">METUNv1_00615</name>
</gene>
<evidence type="ECO:0000313" key="8">
    <source>
        <dbReference type="Proteomes" id="UP000005019"/>
    </source>
</evidence>
<evidence type="ECO:0000256" key="5">
    <source>
        <dbReference type="ARBA" id="ARBA00031841"/>
    </source>
</evidence>
<keyword evidence="8" id="KW-1185">Reference proteome</keyword>
<comment type="caution">
    <text evidence="7">The sequence shown here is derived from an EMBL/GenBank/DDBJ whole genome shotgun (WGS) entry which is preliminary data.</text>
</comment>
<dbReference type="Proteomes" id="UP000005019">
    <property type="component" value="Unassembled WGS sequence"/>
</dbReference>
<keyword evidence="4" id="KW-0690">Ribosome biogenesis</keyword>
<comment type="similarity">
    <text evidence="2">Belongs to the DUF177 domain family.</text>
</comment>
<dbReference type="AlphaFoldDB" id="F5R8Q0"/>
<dbReference type="GO" id="GO:0005829">
    <property type="term" value="C:cytosol"/>
    <property type="evidence" value="ECO:0007669"/>
    <property type="project" value="TreeGrafter"/>
</dbReference>
<name>F5R8Q0_METUF</name>
<dbReference type="eggNOG" id="COG1399">
    <property type="taxonomic scope" value="Bacteria"/>
</dbReference>
<dbReference type="STRING" id="1000565.METUNv1_00615"/>
<dbReference type="Pfam" id="PF02620">
    <property type="entry name" value="YceD"/>
    <property type="match status" value="1"/>
</dbReference>
<dbReference type="InterPro" id="IPR003772">
    <property type="entry name" value="YceD"/>
</dbReference>
<dbReference type="EMBL" id="AFHG01000030">
    <property type="protein sequence ID" value="EGK72790.1"/>
    <property type="molecule type" value="Genomic_DNA"/>
</dbReference>